<reference evidence="9" key="1">
    <citation type="journal article" date="2014" name="Int. J. Syst. Evol. Microbiol.">
        <title>Complete genome sequence of Corynebacterium casei LMG S-19264T (=DSM 44701T), isolated from a smear-ripened cheese.</title>
        <authorList>
            <consortium name="US DOE Joint Genome Institute (JGI-PGF)"/>
            <person name="Walter F."/>
            <person name="Albersmeier A."/>
            <person name="Kalinowski J."/>
            <person name="Ruckert C."/>
        </authorList>
    </citation>
    <scope>NUCLEOTIDE SEQUENCE</scope>
    <source>
        <strain evidence="9">CGMCC 1.12187</strain>
    </source>
</reference>
<evidence type="ECO:0000313" key="9">
    <source>
        <dbReference type="EMBL" id="GGG57526.1"/>
    </source>
</evidence>
<feature type="domain" description="ATP synthase F1 complex delta/epsilon subunit N-terminal" evidence="8">
    <location>
        <begin position="2"/>
        <end position="79"/>
    </location>
</feature>
<dbReference type="GO" id="GO:0045259">
    <property type="term" value="C:proton-transporting ATP synthase complex"/>
    <property type="evidence" value="ECO:0007669"/>
    <property type="project" value="UniProtKB-KW"/>
</dbReference>
<dbReference type="Pfam" id="PF02823">
    <property type="entry name" value="ATP-synt_DE_N"/>
    <property type="match status" value="1"/>
</dbReference>
<dbReference type="AlphaFoldDB" id="A0A917GVA0"/>
<dbReference type="GO" id="GO:0005886">
    <property type="term" value="C:plasma membrane"/>
    <property type="evidence" value="ECO:0007669"/>
    <property type="project" value="UniProtKB-SubCell"/>
</dbReference>
<evidence type="ECO:0000256" key="4">
    <source>
        <dbReference type="ARBA" id="ARBA00023065"/>
    </source>
</evidence>
<evidence type="ECO:0000256" key="6">
    <source>
        <dbReference type="ARBA" id="ARBA00023196"/>
    </source>
</evidence>
<gene>
    <name evidence="9" type="ORF">GCM10011374_20430</name>
</gene>
<dbReference type="GO" id="GO:0046933">
    <property type="term" value="F:proton-transporting ATP synthase activity, rotational mechanism"/>
    <property type="evidence" value="ECO:0007669"/>
    <property type="project" value="InterPro"/>
</dbReference>
<evidence type="ECO:0000256" key="1">
    <source>
        <dbReference type="ARBA" id="ARBA00004202"/>
    </source>
</evidence>
<evidence type="ECO:0000259" key="8">
    <source>
        <dbReference type="Pfam" id="PF02823"/>
    </source>
</evidence>
<dbReference type="PANTHER" id="PTHR13822">
    <property type="entry name" value="ATP SYNTHASE DELTA/EPSILON CHAIN"/>
    <property type="match status" value="1"/>
</dbReference>
<proteinExistence type="inferred from homology"/>
<evidence type="ECO:0000256" key="5">
    <source>
        <dbReference type="ARBA" id="ARBA00023136"/>
    </source>
</evidence>
<comment type="subcellular location">
    <subcellularLocation>
        <location evidence="1">Cell membrane</location>
        <topology evidence="1">Peripheral membrane protein</topology>
    </subcellularLocation>
</comment>
<dbReference type="Proteomes" id="UP000638848">
    <property type="component" value="Unassembled WGS sequence"/>
</dbReference>
<dbReference type="Gene3D" id="2.60.15.10">
    <property type="entry name" value="F0F1 ATP synthase delta/epsilon subunit, N-terminal"/>
    <property type="match status" value="1"/>
</dbReference>
<name>A0A917GVA0_9MICC</name>
<dbReference type="PANTHER" id="PTHR13822:SF10">
    <property type="entry name" value="ATP SYNTHASE EPSILON CHAIN, CHLOROPLASTIC"/>
    <property type="match status" value="1"/>
</dbReference>
<organism evidence="9 10">
    <name type="scientific">Kocuria dechangensis</name>
    <dbReference type="NCBI Taxonomy" id="1176249"/>
    <lineage>
        <taxon>Bacteria</taxon>
        <taxon>Bacillati</taxon>
        <taxon>Actinomycetota</taxon>
        <taxon>Actinomycetes</taxon>
        <taxon>Micrococcales</taxon>
        <taxon>Micrococcaceae</taxon>
        <taxon>Kocuria</taxon>
    </lineage>
</organism>
<evidence type="ECO:0000313" key="10">
    <source>
        <dbReference type="Proteomes" id="UP000638848"/>
    </source>
</evidence>
<dbReference type="NCBIfam" id="NF009977">
    <property type="entry name" value="PRK13442.1"/>
    <property type="match status" value="1"/>
</dbReference>
<comment type="similarity">
    <text evidence="2">Belongs to the ATPase epsilon chain family.</text>
</comment>
<dbReference type="EMBL" id="BMEQ01000009">
    <property type="protein sequence ID" value="GGG57526.1"/>
    <property type="molecule type" value="Genomic_DNA"/>
</dbReference>
<keyword evidence="7" id="KW-0066">ATP synthesis</keyword>
<keyword evidence="5" id="KW-0472">Membrane</keyword>
<keyword evidence="10" id="KW-1185">Reference proteome</keyword>
<dbReference type="InterPro" id="IPR020546">
    <property type="entry name" value="ATP_synth_F1_dsu/esu_N"/>
</dbReference>
<dbReference type="InterPro" id="IPR036771">
    <property type="entry name" value="ATPsynth_dsu/esu_N"/>
</dbReference>
<sequence>MIVEVVALDRSVWTGTARQVRVRTTEGDIGILPGHEAVAGILKPGGFAVDPVDGARIEGTIDAGFVFMDNNRVTIVADNVELTGSAAA</sequence>
<protein>
    <recommendedName>
        <fullName evidence="8">ATP synthase F1 complex delta/epsilon subunit N-terminal domain-containing protein</fullName>
    </recommendedName>
</protein>
<keyword evidence="6" id="KW-0139">CF(1)</keyword>
<evidence type="ECO:0000256" key="7">
    <source>
        <dbReference type="ARBA" id="ARBA00023310"/>
    </source>
</evidence>
<keyword evidence="3" id="KW-0813">Transport</keyword>
<reference evidence="9" key="2">
    <citation type="submission" date="2020-09" db="EMBL/GenBank/DDBJ databases">
        <authorList>
            <person name="Sun Q."/>
            <person name="Zhou Y."/>
        </authorList>
    </citation>
    <scope>NUCLEOTIDE SEQUENCE</scope>
    <source>
        <strain evidence="9">CGMCC 1.12187</strain>
    </source>
</reference>
<comment type="caution">
    <text evidence="9">The sequence shown here is derived from an EMBL/GenBank/DDBJ whole genome shotgun (WGS) entry which is preliminary data.</text>
</comment>
<dbReference type="InterPro" id="IPR001469">
    <property type="entry name" value="ATP_synth_F1_dsu/esu"/>
</dbReference>
<dbReference type="SUPFAM" id="SSF51344">
    <property type="entry name" value="Epsilon subunit of F1F0-ATP synthase N-terminal domain"/>
    <property type="match status" value="1"/>
</dbReference>
<evidence type="ECO:0000256" key="2">
    <source>
        <dbReference type="ARBA" id="ARBA00005712"/>
    </source>
</evidence>
<accession>A0A917GVA0</accession>
<evidence type="ECO:0000256" key="3">
    <source>
        <dbReference type="ARBA" id="ARBA00022448"/>
    </source>
</evidence>
<dbReference type="CDD" id="cd12152">
    <property type="entry name" value="F1-ATPase_delta"/>
    <property type="match status" value="1"/>
</dbReference>
<keyword evidence="4" id="KW-0406">Ion transport</keyword>